<dbReference type="SUPFAM" id="SSF52402">
    <property type="entry name" value="Adenine nucleotide alpha hydrolases-like"/>
    <property type="match status" value="1"/>
</dbReference>
<evidence type="ECO:0000313" key="3">
    <source>
        <dbReference type="EMBL" id="QCT18369.1"/>
    </source>
</evidence>
<dbReference type="Gene3D" id="3.40.50.620">
    <property type="entry name" value="HUPs"/>
    <property type="match status" value="1"/>
</dbReference>
<dbReference type="InterPro" id="IPR014729">
    <property type="entry name" value="Rossmann-like_a/b/a_fold"/>
</dbReference>
<gene>
    <name evidence="3" type="ORF">FEM41_01285</name>
</gene>
<keyword evidence="1" id="KW-0813">Transport</keyword>
<keyword evidence="4" id="KW-1185">Reference proteome</keyword>
<dbReference type="KEGG" id="izh:FEM41_01285"/>
<organism evidence="3 4">
    <name type="scientific">Jejubacter calystegiae</name>
    <dbReference type="NCBI Taxonomy" id="2579935"/>
    <lineage>
        <taxon>Bacteria</taxon>
        <taxon>Pseudomonadati</taxon>
        <taxon>Pseudomonadota</taxon>
        <taxon>Gammaproteobacteria</taxon>
        <taxon>Enterobacterales</taxon>
        <taxon>Enterobacteriaceae</taxon>
        <taxon>Jejubacter</taxon>
    </lineage>
</organism>
<keyword evidence="1" id="KW-0249">Electron transport</keyword>
<dbReference type="EMBL" id="CP040428">
    <property type="protein sequence ID" value="QCT18369.1"/>
    <property type="molecule type" value="Genomic_DNA"/>
</dbReference>
<dbReference type="RefSeq" id="WP_138093662.1">
    <property type="nucleotide sequence ID" value="NZ_CP040428.1"/>
</dbReference>
<accession>A0A4P8YD17</accession>
<protein>
    <submittedName>
        <fullName evidence="3">Electron transfer flavoprotein subunit beta</fullName>
    </submittedName>
</protein>
<dbReference type="InterPro" id="IPR014730">
    <property type="entry name" value="ETF_a/b_N"/>
</dbReference>
<name>A0A4P8YD17_9ENTR</name>
<feature type="domain" description="Electron transfer flavoprotein alpha/beta-subunit N-terminal" evidence="2">
    <location>
        <begin position="33"/>
        <end position="175"/>
    </location>
</feature>
<sequence>MRPEKRNASLRVTALVSVGQHPDSGRERRAGQDARAVELGLTLAPQGLEVLHAGDPHAQALRSYAGMGLSSLRVLEQNKMADVVPALEHYLSQNKPDIILTGVRAESGESSGMVPYLLGEALGMPVVTGIAGIVSIERGEAHLLQALPRGQRRALKVALPFIASVDMAAPTPRQSAFGPASRAQLVGQKADIECRDEVREQWREAPARKRPKRLQVVKAKTAADRFRAATAKSQGDGGRILRDKPASEMAQAIFDLLLEEGVVRSGR</sequence>
<evidence type="ECO:0000259" key="2">
    <source>
        <dbReference type="Pfam" id="PF01012"/>
    </source>
</evidence>
<dbReference type="Proteomes" id="UP000302163">
    <property type="component" value="Chromosome"/>
</dbReference>
<dbReference type="OrthoDB" id="5598152at2"/>
<dbReference type="Pfam" id="PF01012">
    <property type="entry name" value="ETF"/>
    <property type="match status" value="1"/>
</dbReference>
<evidence type="ECO:0000256" key="1">
    <source>
        <dbReference type="ARBA" id="ARBA00022982"/>
    </source>
</evidence>
<evidence type="ECO:0000313" key="4">
    <source>
        <dbReference type="Proteomes" id="UP000302163"/>
    </source>
</evidence>
<proteinExistence type="predicted"/>
<dbReference type="AlphaFoldDB" id="A0A4P8YD17"/>
<reference evidence="3 4" key="1">
    <citation type="submission" date="2019-05" db="EMBL/GenBank/DDBJ databases">
        <title>Complete genome sequence of Izhakiella calystegiae KSNA2, an endophyte isolated from beach morning glory (Calystegia soldanella).</title>
        <authorList>
            <person name="Jiang L."/>
            <person name="Jeong J.C."/>
            <person name="Kim C.Y."/>
            <person name="Kim D.H."/>
            <person name="Kim S.W."/>
            <person name="Lee j."/>
        </authorList>
    </citation>
    <scope>NUCLEOTIDE SEQUENCE [LARGE SCALE GENOMIC DNA]</scope>
    <source>
        <strain evidence="3 4">KSNA2</strain>
    </source>
</reference>